<evidence type="ECO:0000256" key="1">
    <source>
        <dbReference type="SAM" id="MobiDB-lite"/>
    </source>
</evidence>
<dbReference type="EMBL" id="RDQH01000328">
    <property type="protein sequence ID" value="RXI07417.1"/>
    <property type="molecule type" value="Genomic_DNA"/>
</dbReference>
<keyword evidence="3" id="KW-1185">Reference proteome</keyword>
<feature type="compositionally biased region" description="Basic residues" evidence="1">
    <location>
        <begin position="59"/>
        <end position="77"/>
    </location>
</feature>
<dbReference type="Proteomes" id="UP000290289">
    <property type="component" value="Chromosome 2"/>
</dbReference>
<name>A0A498KIX6_MALDO</name>
<protein>
    <submittedName>
        <fullName evidence="2">Uncharacterized protein</fullName>
    </submittedName>
</protein>
<dbReference type="AlphaFoldDB" id="A0A498KIX6"/>
<gene>
    <name evidence="2" type="ORF">DVH24_026553</name>
</gene>
<evidence type="ECO:0000313" key="3">
    <source>
        <dbReference type="Proteomes" id="UP000290289"/>
    </source>
</evidence>
<comment type="caution">
    <text evidence="2">The sequence shown here is derived from an EMBL/GenBank/DDBJ whole genome shotgun (WGS) entry which is preliminary data.</text>
</comment>
<evidence type="ECO:0000313" key="2">
    <source>
        <dbReference type="EMBL" id="RXI07417.1"/>
    </source>
</evidence>
<proteinExistence type="predicted"/>
<organism evidence="2 3">
    <name type="scientific">Malus domestica</name>
    <name type="common">Apple</name>
    <name type="synonym">Pyrus malus</name>
    <dbReference type="NCBI Taxonomy" id="3750"/>
    <lineage>
        <taxon>Eukaryota</taxon>
        <taxon>Viridiplantae</taxon>
        <taxon>Streptophyta</taxon>
        <taxon>Embryophyta</taxon>
        <taxon>Tracheophyta</taxon>
        <taxon>Spermatophyta</taxon>
        <taxon>Magnoliopsida</taxon>
        <taxon>eudicotyledons</taxon>
        <taxon>Gunneridae</taxon>
        <taxon>Pentapetalae</taxon>
        <taxon>rosids</taxon>
        <taxon>fabids</taxon>
        <taxon>Rosales</taxon>
        <taxon>Rosaceae</taxon>
        <taxon>Amygdaloideae</taxon>
        <taxon>Maleae</taxon>
        <taxon>Malus</taxon>
    </lineage>
</organism>
<sequence>MKGYVNIFVHKIQDGWMKCKIASSMLCDRHMSLKFKGNFYRMAIRLTMLYDTKFWAGRKGKGKPRRTLKNTLKKNLRVLRSNGRRDT</sequence>
<reference evidence="2 3" key="1">
    <citation type="submission" date="2018-10" db="EMBL/GenBank/DDBJ databases">
        <title>A high-quality apple genome assembly.</title>
        <authorList>
            <person name="Hu J."/>
        </authorList>
    </citation>
    <scope>NUCLEOTIDE SEQUENCE [LARGE SCALE GENOMIC DNA]</scope>
    <source>
        <strain evidence="3">cv. HFTH1</strain>
        <tissue evidence="2">Young leaf</tissue>
    </source>
</reference>
<accession>A0A498KIX6</accession>
<feature type="region of interest" description="Disordered" evidence="1">
    <location>
        <begin position="59"/>
        <end position="87"/>
    </location>
</feature>